<feature type="zinc finger region" description="C3H1-type" evidence="1">
    <location>
        <begin position="326"/>
        <end position="354"/>
    </location>
</feature>
<dbReference type="InterPro" id="IPR057654">
    <property type="entry name" value="Znf-CCCH_tandem"/>
</dbReference>
<dbReference type="STRING" id="1380566.A0A179FUE1"/>
<feature type="domain" description="C3H1-type" evidence="3">
    <location>
        <begin position="326"/>
        <end position="354"/>
    </location>
</feature>
<dbReference type="OrthoDB" id="3512845at2759"/>
<dbReference type="Pfam" id="PF25540">
    <property type="entry name" value="DUF7923"/>
    <property type="match status" value="1"/>
</dbReference>
<dbReference type="Pfam" id="PF25543">
    <property type="entry name" value="zf-CCCH_tandem"/>
    <property type="match status" value="1"/>
</dbReference>
<evidence type="ECO:0000313" key="5">
    <source>
        <dbReference type="Proteomes" id="UP000078397"/>
    </source>
</evidence>
<feature type="region of interest" description="Disordered" evidence="2">
    <location>
        <begin position="289"/>
        <end position="309"/>
    </location>
</feature>
<proteinExistence type="predicted"/>
<evidence type="ECO:0000256" key="2">
    <source>
        <dbReference type="SAM" id="MobiDB-lite"/>
    </source>
</evidence>
<reference evidence="4 5" key="1">
    <citation type="journal article" date="2016" name="PLoS Pathog.">
        <title>Biosynthesis of antibiotic leucinostatins in bio-control fungus Purpureocillium lilacinum and their inhibition on phytophthora revealed by genome mining.</title>
        <authorList>
            <person name="Wang G."/>
            <person name="Liu Z."/>
            <person name="Lin R."/>
            <person name="Li E."/>
            <person name="Mao Z."/>
            <person name="Ling J."/>
            <person name="Yang Y."/>
            <person name="Yin W.B."/>
            <person name="Xie B."/>
        </authorList>
    </citation>
    <scope>NUCLEOTIDE SEQUENCE [LARGE SCALE GENOMIC DNA]</scope>
    <source>
        <strain evidence="4">170</strain>
    </source>
</reference>
<dbReference type="GO" id="GO:0008270">
    <property type="term" value="F:zinc ion binding"/>
    <property type="evidence" value="ECO:0007669"/>
    <property type="project" value="UniProtKB-KW"/>
</dbReference>
<dbReference type="Pfam" id="PF25542">
    <property type="entry name" value="zf-CCCH_12"/>
    <property type="match status" value="1"/>
</dbReference>
<dbReference type="PANTHER" id="PTHR37543">
    <property type="entry name" value="CCCH ZINC FINGER DNA BINDING PROTEIN (AFU_ORTHOLOGUE AFUA_5G12760)"/>
    <property type="match status" value="1"/>
</dbReference>
<evidence type="ECO:0000259" key="3">
    <source>
        <dbReference type="PROSITE" id="PS50103"/>
    </source>
</evidence>
<keyword evidence="5" id="KW-1185">Reference proteome</keyword>
<dbReference type="PROSITE" id="PS50103">
    <property type="entry name" value="ZF_C3H1"/>
    <property type="match status" value="1"/>
</dbReference>
<gene>
    <name evidence="4" type="ORF">VFPPC_11626</name>
</gene>
<dbReference type="Gene3D" id="4.10.1000.10">
    <property type="entry name" value="Zinc finger, CCCH-type"/>
    <property type="match status" value="1"/>
</dbReference>
<dbReference type="KEGG" id="pchm:VFPPC_11626"/>
<sequence length="415" mass="46312">MLFQNQRLMDELRACQSYNRNLHAQLQNSEAQTEWLIKENEAIRSQNAYIFVTIDGNGLLFRDEWIKKGAEGGRMAAKVLQGAIIAQCGEHSDVEVIAKVVTNIDGLAKTLGRDVSHLRDFALGFTQGGSSFDFVDVDYREGCLSSQITGTWHFRSSGQRNNLHILMGISHDPSYATFLNEVSQDEFCRSRMTMVEGTSTVPELIATNIPSLDLGKQLFCGDTYLSEKNPYDSRRRSWATGLQPAIPETSIAPVNKPSCSSSYADAAKSGSPPREISFLATPKPIASRVSKRHNLDSPSEQVEWNPGPRELDAPIQARVLAMDSRKDPKKLCNVHFLRGPCTKGNRCPFVHDYSPSSEEINAIALLARQWLCKDGQDCKFDECIYGHHCPSIRDNMCMYPYCKFPAESHPPGTKV</sequence>
<keyword evidence="1" id="KW-0479">Metal-binding</keyword>
<name>A0A179FUE1_METCM</name>
<comment type="caution">
    <text evidence="4">The sequence shown here is derived from an EMBL/GenBank/DDBJ whole genome shotgun (WGS) entry which is preliminary data.</text>
</comment>
<dbReference type="InterPro" id="IPR057683">
    <property type="entry name" value="DUF7923"/>
</dbReference>
<dbReference type="GeneID" id="28853747"/>
<evidence type="ECO:0000256" key="1">
    <source>
        <dbReference type="PROSITE-ProRule" id="PRU00723"/>
    </source>
</evidence>
<keyword evidence="1" id="KW-0862">Zinc</keyword>
<dbReference type="AlphaFoldDB" id="A0A179FUE1"/>
<dbReference type="PANTHER" id="PTHR37543:SF1">
    <property type="entry name" value="CCCH ZINC FINGER DNA BINDING PROTEIN (AFU_ORTHOLOGUE AFUA_5G12760)"/>
    <property type="match status" value="1"/>
</dbReference>
<dbReference type="Proteomes" id="UP000078397">
    <property type="component" value="Unassembled WGS sequence"/>
</dbReference>
<protein>
    <submittedName>
        <fullName evidence="4">Zinc finger protein</fullName>
    </submittedName>
</protein>
<organism evidence="4 5">
    <name type="scientific">Pochonia chlamydosporia 170</name>
    <dbReference type="NCBI Taxonomy" id="1380566"/>
    <lineage>
        <taxon>Eukaryota</taxon>
        <taxon>Fungi</taxon>
        <taxon>Dikarya</taxon>
        <taxon>Ascomycota</taxon>
        <taxon>Pezizomycotina</taxon>
        <taxon>Sordariomycetes</taxon>
        <taxon>Hypocreomycetidae</taxon>
        <taxon>Hypocreales</taxon>
        <taxon>Clavicipitaceae</taxon>
        <taxon>Pochonia</taxon>
    </lineage>
</organism>
<dbReference type="InterPro" id="IPR000571">
    <property type="entry name" value="Znf_CCCH"/>
</dbReference>
<dbReference type="EMBL" id="LSBJ02000020">
    <property type="protein sequence ID" value="OAQ69265.2"/>
    <property type="molecule type" value="Genomic_DNA"/>
</dbReference>
<dbReference type="RefSeq" id="XP_022284538.1">
    <property type="nucleotide sequence ID" value="XM_022428769.1"/>
</dbReference>
<evidence type="ECO:0000313" key="4">
    <source>
        <dbReference type="EMBL" id="OAQ69265.2"/>
    </source>
</evidence>
<keyword evidence="1" id="KW-0863">Zinc-finger</keyword>
<accession>A0A179FUE1</accession>